<name>A0A0F9B9X7_9ZZZZ</name>
<proteinExistence type="predicted"/>
<dbReference type="SUPFAM" id="SSF55781">
    <property type="entry name" value="GAF domain-like"/>
    <property type="match status" value="1"/>
</dbReference>
<dbReference type="InterPro" id="IPR019489">
    <property type="entry name" value="Clp_ATPase_C"/>
</dbReference>
<dbReference type="GO" id="GO:0034605">
    <property type="term" value="P:cellular response to heat"/>
    <property type="evidence" value="ECO:0007669"/>
    <property type="project" value="TreeGrafter"/>
</dbReference>
<organism evidence="4">
    <name type="scientific">marine sediment metagenome</name>
    <dbReference type="NCBI Taxonomy" id="412755"/>
    <lineage>
        <taxon>unclassified sequences</taxon>
        <taxon>metagenomes</taxon>
        <taxon>ecological metagenomes</taxon>
    </lineage>
</organism>
<dbReference type="GO" id="GO:0005524">
    <property type="term" value="F:ATP binding"/>
    <property type="evidence" value="ECO:0007669"/>
    <property type="project" value="UniProtKB-KW"/>
</dbReference>
<dbReference type="GO" id="GO:0016887">
    <property type="term" value="F:ATP hydrolysis activity"/>
    <property type="evidence" value="ECO:0007669"/>
    <property type="project" value="TreeGrafter"/>
</dbReference>
<evidence type="ECO:0000313" key="4">
    <source>
        <dbReference type="EMBL" id="KKL10612.1"/>
    </source>
</evidence>
<sequence>MVSQRNSLRPKTVSVLKMRTANKFMIRKATRFWSVCAVMLYRRTDSSLPIFSENGSFWTNSTTDLLAGASEEDLLGRTRNRCHDEGYESVALIPLRSGEEIIGLLQLNDRRRDCFTSEMIGYFEELGASIGIAVKRQRAEEEISRLAKFPDENPNPVLRVSGEGVVLYANQAAGPLLEVWGCQQGKSLTGQWHQLVTDVLAHGRSRQTELDCRDRVFSLTFAPIVGANYVNVYALDVTDGIRAREALRQAHGELERRVREVLHSHFRPEFLNRIDEVVVFHGLQKNHLRQIVDIQLERLRELLANREMTLELTDAAKDLLVEEGYDPAFGARPLKRTIQRLIEDPLS</sequence>
<dbReference type="Gene3D" id="1.10.8.60">
    <property type="match status" value="1"/>
</dbReference>
<comment type="caution">
    <text evidence="4">The sequence shown here is derived from an EMBL/GenBank/DDBJ whole genome shotgun (WGS) entry which is preliminary data.</text>
</comment>
<gene>
    <name evidence="4" type="ORF">LCGC14_2554080</name>
</gene>
<dbReference type="GO" id="GO:0005737">
    <property type="term" value="C:cytoplasm"/>
    <property type="evidence" value="ECO:0007669"/>
    <property type="project" value="TreeGrafter"/>
</dbReference>
<dbReference type="PANTHER" id="PTHR11638">
    <property type="entry name" value="ATP-DEPENDENT CLP PROTEASE"/>
    <property type="match status" value="1"/>
</dbReference>
<evidence type="ECO:0000259" key="3">
    <source>
        <dbReference type="SMART" id="SM01086"/>
    </source>
</evidence>
<dbReference type="Gene3D" id="3.30.450.40">
    <property type="match status" value="1"/>
</dbReference>
<protein>
    <recommendedName>
        <fullName evidence="3">Clp ATPase C-terminal domain-containing protein</fullName>
    </recommendedName>
</protein>
<reference evidence="4" key="1">
    <citation type="journal article" date="2015" name="Nature">
        <title>Complex archaea that bridge the gap between prokaryotes and eukaryotes.</title>
        <authorList>
            <person name="Spang A."/>
            <person name="Saw J.H."/>
            <person name="Jorgensen S.L."/>
            <person name="Zaremba-Niedzwiedzka K."/>
            <person name="Martijn J."/>
            <person name="Lind A.E."/>
            <person name="van Eijk R."/>
            <person name="Schleper C."/>
            <person name="Guy L."/>
            <person name="Ettema T.J."/>
        </authorList>
    </citation>
    <scope>NUCLEOTIDE SEQUENCE</scope>
</reference>
<dbReference type="SUPFAM" id="SSF52540">
    <property type="entry name" value="P-loop containing nucleoside triphosphate hydrolases"/>
    <property type="match status" value="1"/>
</dbReference>
<keyword evidence="2" id="KW-0067">ATP-binding</keyword>
<dbReference type="InterPro" id="IPR027417">
    <property type="entry name" value="P-loop_NTPase"/>
</dbReference>
<evidence type="ECO:0000256" key="2">
    <source>
        <dbReference type="ARBA" id="ARBA00022840"/>
    </source>
</evidence>
<dbReference type="EMBL" id="LAZR01041991">
    <property type="protein sequence ID" value="KKL10612.1"/>
    <property type="molecule type" value="Genomic_DNA"/>
</dbReference>
<dbReference type="PANTHER" id="PTHR11638:SF18">
    <property type="entry name" value="HEAT SHOCK PROTEIN 104"/>
    <property type="match status" value="1"/>
</dbReference>
<dbReference type="SMART" id="SM01086">
    <property type="entry name" value="ClpB_D2-small"/>
    <property type="match status" value="1"/>
</dbReference>
<dbReference type="Pfam" id="PF10431">
    <property type="entry name" value="ClpB_D2-small"/>
    <property type="match status" value="1"/>
</dbReference>
<keyword evidence="1" id="KW-0547">Nucleotide-binding</keyword>
<dbReference type="Gene3D" id="3.40.50.300">
    <property type="entry name" value="P-loop containing nucleotide triphosphate hydrolases"/>
    <property type="match status" value="1"/>
</dbReference>
<dbReference type="InterPro" id="IPR050130">
    <property type="entry name" value="ClpA_ClpB"/>
</dbReference>
<dbReference type="InterPro" id="IPR029016">
    <property type="entry name" value="GAF-like_dom_sf"/>
</dbReference>
<evidence type="ECO:0000256" key="1">
    <source>
        <dbReference type="ARBA" id="ARBA00022741"/>
    </source>
</evidence>
<feature type="domain" description="Clp ATPase C-terminal" evidence="3">
    <location>
        <begin position="283"/>
        <end position="347"/>
    </location>
</feature>
<accession>A0A0F9B9X7</accession>
<dbReference type="AlphaFoldDB" id="A0A0F9B9X7"/>
<feature type="non-terminal residue" evidence="4">
    <location>
        <position position="347"/>
    </location>
</feature>